<keyword evidence="3 5" id="KW-1133">Transmembrane helix</keyword>
<dbReference type="Pfam" id="PF02535">
    <property type="entry name" value="Zip"/>
    <property type="match status" value="2"/>
</dbReference>
<keyword evidence="4 5" id="KW-0472">Membrane</keyword>
<dbReference type="AlphaFoldDB" id="A0AAN6YSU2"/>
<dbReference type="Proteomes" id="UP001302812">
    <property type="component" value="Unassembled WGS sequence"/>
</dbReference>
<dbReference type="PANTHER" id="PTHR11040">
    <property type="entry name" value="ZINC/IRON TRANSPORTER"/>
    <property type="match status" value="1"/>
</dbReference>
<feature type="transmembrane region" description="Helical" evidence="5">
    <location>
        <begin position="423"/>
        <end position="444"/>
    </location>
</feature>
<reference evidence="6" key="1">
    <citation type="journal article" date="2023" name="Mol. Phylogenet. Evol.">
        <title>Genome-scale phylogeny and comparative genomics of the fungal order Sordariales.</title>
        <authorList>
            <person name="Hensen N."/>
            <person name="Bonometti L."/>
            <person name="Westerberg I."/>
            <person name="Brannstrom I.O."/>
            <person name="Guillou S."/>
            <person name="Cros-Aarteil S."/>
            <person name="Calhoun S."/>
            <person name="Haridas S."/>
            <person name="Kuo A."/>
            <person name="Mondo S."/>
            <person name="Pangilinan J."/>
            <person name="Riley R."/>
            <person name="LaButti K."/>
            <person name="Andreopoulos B."/>
            <person name="Lipzen A."/>
            <person name="Chen C."/>
            <person name="Yan M."/>
            <person name="Daum C."/>
            <person name="Ng V."/>
            <person name="Clum A."/>
            <person name="Steindorff A."/>
            <person name="Ohm R.A."/>
            <person name="Martin F."/>
            <person name="Silar P."/>
            <person name="Natvig D.O."/>
            <person name="Lalanne C."/>
            <person name="Gautier V."/>
            <person name="Ament-Velasquez S.L."/>
            <person name="Kruys A."/>
            <person name="Hutchinson M.I."/>
            <person name="Powell A.J."/>
            <person name="Barry K."/>
            <person name="Miller A.N."/>
            <person name="Grigoriev I.V."/>
            <person name="Debuchy R."/>
            <person name="Gladieux P."/>
            <person name="Hiltunen Thoren M."/>
            <person name="Johannesson H."/>
        </authorList>
    </citation>
    <scope>NUCLEOTIDE SEQUENCE</scope>
    <source>
        <strain evidence="6">CBS 508.74</strain>
    </source>
</reference>
<dbReference type="EMBL" id="MU853342">
    <property type="protein sequence ID" value="KAK4112583.1"/>
    <property type="molecule type" value="Genomic_DNA"/>
</dbReference>
<feature type="transmembrane region" description="Helical" evidence="5">
    <location>
        <begin position="246"/>
        <end position="266"/>
    </location>
</feature>
<keyword evidence="7" id="KW-1185">Reference proteome</keyword>
<accession>A0AAN6YSU2</accession>
<evidence type="ECO:0000256" key="5">
    <source>
        <dbReference type="SAM" id="Phobius"/>
    </source>
</evidence>
<evidence type="ECO:0000256" key="3">
    <source>
        <dbReference type="ARBA" id="ARBA00022989"/>
    </source>
</evidence>
<evidence type="ECO:0000256" key="4">
    <source>
        <dbReference type="ARBA" id="ARBA00023136"/>
    </source>
</evidence>
<feature type="transmembrane region" description="Helical" evidence="5">
    <location>
        <begin position="12"/>
        <end position="29"/>
    </location>
</feature>
<evidence type="ECO:0000256" key="2">
    <source>
        <dbReference type="ARBA" id="ARBA00022692"/>
    </source>
</evidence>
<sequence>MLARAHQRRICNGVVVLLVLTFLMVKLVWNSSAFRLRSPNPNQGDDALGSGSRGELTALSQCRLEDSNVICVSESTEYLVHYGAVTSASELPPHFAGCHSHATKTFCLSPEGHDVEIELLNSEEALSEFKPSERHCHSHAGIEHCVGGVDEASATSTLSLKCERVDRDYNIPLRIGVLFLVLLASSLGVYGPILVASLLPPNTSLVLVVLKQFGTGVIISTAFVHLFTHAILTFDNECLGGLSYEATPAVILMIGIFVSFVIEYAVQQVLLWRSTKKPETVEESLEDTMISAELVNVAILEAGIIFHSLLIGLTLVVTSDKFFGPLAVVIMFHQAFEGVALGTRIAALGCPGGSLPPVGHGHHHPSLAPNVTVHKAAVGETIASRKVSTARKLLLASGFAFVTPIGMAFGICVLRVFNGNDPTTIMAIGTIDAFSAGVLVWVGVVEMWAHDWMLGGEVAHLDLRGKCLSLAGLAAGMISMSVLGKWA</sequence>
<evidence type="ECO:0000313" key="7">
    <source>
        <dbReference type="Proteomes" id="UP001302812"/>
    </source>
</evidence>
<dbReference type="InterPro" id="IPR003689">
    <property type="entry name" value="ZIP"/>
</dbReference>
<name>A0AAN6YSU2_9PEZI</name>
<evidence type="ECO:0000256" key="1">
    <source>
        <dbReference type="ARBA" id="ARBA00004141"/>
    </source>
</evidence>
<dbReference type="GO" id="GO:0005385">
    <property type="term" value="F:zinc ion transmembrane transporter activity"/>
    <property type="evidence" value="ECO:0007669"/>
    <property type="project" value="TreeGrafter"/>
</dbReference>
<evidence type="ECO:0000313" key="6">
    <source>
        <dbReference type="EMBL" id="KAK4112583.1"/>
    </source>
</evidence>
<dbReference type="RefSeq" id="XP_064670153.1">
    <property type="nucleotide sequence ID" value="XM_064818340.1"/>
</dbReference>
<feature type="transmembrane region" description="Helical" evidence="5">
    <location>
        <begin position="294"/>
        <end position="317"/>
    </location>
</feature>
<feature type="transmembrane region" description="Helical" evidence="5">
    <location>
        <begin position="393"/>
        <end position="417"/>
    </location>
</feature>
<feature type="transmembrane region" description="Helical" evidence="5">
    <location>
        <begin position="213"/>
        <end position="234"/>
    </location>
</feature>
<feature type="transmembrane region" description="Helical" evidence="5">
    <location>
        <begin position="171"/>
        <end position="193"/>
    </location>
</feature>
<organism evidence="6 7">
    <name type="scientific">Canariomyces notabilis</name>
    <dbReference type="NCBI Taxonomy" id="2074819"/>
    <lineage>
        <taxon>Eukaryota</taxon>
        <taxon>Fungi</taxon>
        <taxon>Dikarya</taxon>
        <taxon>Ascomycota</taxon>
        <taxon>Pezizomycotina</taxon>
        <taxon>Sordariomycetes</taxon>
        <taxon>Sordariomycetidae</taxon>
        <taxon>Sordariales</taxon>
        <taxon>Chaetomiaceae</taxon>
        <taxon>Canariomyces</taxon>
    </lineage>
</organism>
<comment type="caution">
    <text evidence="6">The sequence shown here is derived from an EMBL/GenBank/DDBJ whole genome shotgun (WGS) entry which is preliminary data.</text>
</comment>
<dbReference type="PANTHER" id="PTHR11040:SF44">
    <property type="entry name" value="PROTEIN ZNTC-RELATED"/>
    <property type="match status" value="1"/>
</dbReference>
<proteinExistence type="predicted"/>
<protein>
    <submittedName>
        <fullName evidence="6">Zip-domain-containing protein</fullName>
    </submittedName>
</protein>
<dbReference type="GeneID" id="89942466"/>
<keyword evidence="2 5" id="KW-0812">Transmembrane</keyword>
<reference evidence="6" key="2">
    <citation type="submission" date="2023-05" db="EMBL/GenBank/DDBJ databases">
        <authorList>
            <consortium name="Lawrence Berkeley National Laboratory"/>
            <person name="Steindorff A."/>
            <person name="Hensen N."/>
            <person name="Bonometti L."/>
            <person name="Westerberg I."/>
            <person name="Brannstrom I.O."/>
            <person name="Guillou S."/>
            <person name="Cros-Aarteil S."/>
            <person name="Calhoun S."/>
            <person name="Haridas S."/>
            <person name="Kuo A."/>
            <person name="Mondo S."/>
            <person name="Pangilinan J."/>
            <person name="Riley R."/>
            <person name="Labutti K."/>
            <person name="Andreopoulos B."/>
            <person name="Lipzen A."/>
            <person name="Chen C."/>
            <person name="Yanf M."/>
            <person name="Daum C."/>
            <person name="Ng V."/>
            <person name="Clum A."/>
            <person name="Ohm R."/>
            <person name="Martin F."/>
            <person name="Silar P."/>
            <person name="Natvig D."/>
            <person name="Lalanne C."/>
            <person name="Gautier V."/>
            <person name="Ament-Velasquez S.L."/>
            <person name="Kruys A."/>
            <person name="Hutchinson M.I."/>
            <person name="Powell A.J."/>
            <person name="Barry K."/>
            <person name="Miller A.N."/>
            <person name="Grigoriev I.V."/>
            <person name="Debuchy R."/>
            <person name="Gladieux P."/>
            <person name="Thoren M.H."/>
            <person name="Johannesson H."/>
        </authorList>
    </citation>
    <scope>NUCLEOTIDE SEQUENCE</scope>
    <source>
        <strain evidence="6">CBS 508.74</strain>
    </source>
</reference>
<dbReference type="GO" id="GO:0005886">
    <property type="term" value="C:plasma membrane"/>
    <property type="evidence" value="ECO:0007669"/>
    <property type="project" value="TreeGrafter"/>
</dbReference>
<gene>
    <name evidence="6" type="ORF">N656DRAFT_806055</name>
</gene>
<comment type="subcellular location">
    <subcellularLocation>
        <location evidence="1">Membrane</location>
        <topology evidence="1">Multi-pass membrane protein</topology>
    </subcellularLocation>
</comment>